<keyword evidence="2" id="KW-0808">Transferase</keyword>
<evidence type="ECO:0000259" key="1">
    <source>
        <dbReference type="PROSITE" id="PS51186"/>
    </source>
</evidence>
<gene>
    <name evidence="2" type="ORF">WMO62_10160</name>
</gene>
<accession>A0ABV1I1X8</accession>
<dbReference type="RefSeq" id="WP_349144584.1">
    <property type="nucleotide sequence ID" value="NZ_JBBMFC010000016.1"/>
</dbReference>
<keyword evidence="2" id="KW-0012">Acyltransferase</keyword>
<dbReference type="PANTHER" id="PTHR37817:SF1">
    <property type="entry name" value="N-ACETYLTRANSFERASE EIS"/>
    <property type="match status" value="1"/>
</dbReference>
<dbReference type="GO" id="GO:0016746">
    <property type="term" value="F:acyltransferase activity"/>
    <property type="evidence" value="ECO:0007669"/>
    <property type="project" value="UniProtKB-KW"/>
</dbReference>
<dbReference type="SUPFAM" id="SSF55718">
    <property type="entry name" value="SCP-like"/>
    <property type="match status" value="1"/>
</dbReference>
<evidence type="ECO:0000313" key="2">
    <source>
        <dbReference type="EMBL" id="MEQ2579184.1"/>
    </source>
</evidence>
<dbReference type="PANTHER" id="PTHR37817">
    <property type="entry name" value="N-ACETYLTRANSFERASE EIS"/>
    <property type="match status" value="1"/>
</dbReference>
<dbReference type="InterPro" id="IPR051554">
    <property type="entry name" value="Acetyltransferase_Eis"/>
</dbReference>
<evidence type="ECO:0000313" key="3">
    <source>
        <dbReference type="Proteomes" id="UP001470288"/>
    </source>
</evidence>
<dbReference type="Gene3D" id="3.30.1050.10">
    <property type="entry name" value="SCP2 sterol-binding domain"/>
    <property type="match status" value="1"/>
</dbReference>
<dbReference type="InterPro" id="IPR016181">
    <property type="entry name" value="Acyl_CoA_acyltransferase"/>
</dbReference>
<dbReference type="PROSITE" id="PS51186">
    <property type="entry name" value="GNAT"/>
    <property type="match status" value="1"/>
</dbReference>
<dbReference type="Proteomes" id="UP001470288">
    <property type="component" value="Unassembled WGS sequence"/>
</dbReference>
<sequence>MPAEIRELEEHEMPEPMLLTKEERQKTRTLYQTVFSEDSQKFVDFYYEYKIRDNQIYALWEDEQYVSMVHLNPYTMIVNGYEVSSNYIVAVATLKDYRHRGYMRLLLETALQQMAADKMPFTFLMPASESIYTPFDFVWISPFTELPMRVTHLDADGQNRYLASRYQLFCKRDARYMENLKAEHLAEVGEAPMDEMPPFMARITNVEQMLRLTSSREEKTIWLHVKDEVIEENNGYFCWRMGSNSSKAEKLEEVPVQIDLELTVGELTAMIFESFRICLSEVV</sequence>
<dbReference type="EC" id="2.3.1.-" evidence="2"/>
<proteinExistence type="predicted"/>
<dbReference type="CDD" id="cd04301">
    <property type="entry name" value="NAT_SF"/>
    <property type="match status" value="1"/>
</dbReference>
<feature type="domain" description="N-acetyltransferase" evidence="1">
    <location>
        <begin position="3"/>
        <end position="153"/>
    </location>
</feature>
<comment type="caution">
    <text evidence="2">The sequence shown here is derived from an EMBL/GenBank/DDBJ whole genome shotgun (WGS) entry which is preliminary data.</text>
</comment>
<dbReference type="Pfam" id="PF13527">
    <property type="entry name" value="Acetyltransf_9"/>
    <property type="match status" value="1"/>
</dbReference>
<dbReference type="EMBL" id="JBBMFC010000016">
    <property type="protein sequence ID" value="MEQ2579184.1"/>
    <property type="molecule type" value="Genomic_DNA"/>
</dbReference>
<dbReference type="InterPro" id="IPR000182">
    <property type="entry name" value="GNAT_dom"/>
</dbReference>
<dbReference type="InterPro" id="IPR025559">
    <property type="entry name" value="Eis_dom"/>
</dbReference>
<name>A0ABV1I1X8_9FIRM</name>
<reference evidence="2 3" key="1">
    <citation type="submission" date="2024-03" db="EMBL/GenBank/DDBJ databases">
        <title>Human intestinal bacterial collection.</title>
        <authorList>
            <person name="Pauvert C."/>
            <person name="Hitch T.C.A."/>
            <person name="Clavel T."/>
        </authorList>
    </citation>
    <scope>NUCLEOTIDE SEQUENCE [LARGE SCALE GENOMIC DNA]</scope>
    <source>
        <strain evidence="2 3">CLA-AA-H78B</strain>
    </source>
</reference>
<organism evidence="2 3">
    <name type="scientific">Hominiventricola aquisgranensis</name>
    <dbReference type="NCBI Taxonomy" id="3133164"/>
    <lineage>
        <taxon>Bacteria</taxon>
        <taxon>Bacillati</taxon>
        <taxon>Bacillota</taxon>
        <taxon>Clostridia</taxon>
        <taxon>Lachnospirales</taxon>
        <taxon>Lachnospiraceae</taxon>
        <taxon>Hominiventricola</taxon>
    </lineage>
</organism>
<dbReference type="Pfam" id="PF13530">
    <property type="entry name" value="SCP2_2"/>
    <property type="match status" value="1"/>
</dbReference>
<dbReference type="InterPro" id="IPR036527">
    <property type="entry name" value="SCP2_sterol-bd_dom_sf"/>
</dbReference>
<keyword evidence="3" id="KW-1185">Reference proteome</keyword>
<dbReference type="SUPFAM" id="SSF55729">
    <property type="entry name" value="Acyl-CoA N-acyltransferases (Nat)"/>
    <property type="match status" value="1"/>
</dbReference>
<protein>
    <submittedName>
        <fullName evidence="2">GNAT family N-acetyltransferase</fullName>
        <ecNumber evidence="2">2.3.1.-</ecNumber>
    </submittedName>
</protein>
<dbReference type="Gene3D" id="3.40.630.30">
    <property type="match status" value="1"/>
</dbReference>